<dbReference type="Gene3D" id="1.10.260.40">
    <property type="entry name" value="lambda repressor-like DNA-binding domains"/>
    <property type="match status" value="1"/>
</dbReference>
<dbReference type="InterPro" id="IPR001387">
    <property type="entry name" value="Cro/C1-type_HTH"/>
</dbReference>
<gene>
    <name evidence="5" type="ORF">I585_04070</name>
    <name evidence="4" type="ORF">UAI_01350</name>
</gene>
<feature type="domain" description="HTH cro/C1-type" evidence="3">
    <location>
        <begin position="10"/>
        <end position="64"/>
    </location>
</feature>
<feature type="transmembrane region" description="Helical" evidence="2">
    <location>
        <begin position="101"/>
        <end position="124"/>
    </location>
</feature>
<dbReference type="PANTHER" id="PTHR46558:SF4">
    <property type="entry name" value="DNA-BIDING PHAGE PROTEIN"/>
    <property type="match status" value="1"/>
</dbReference>
<keyword evidence="7" id="KW-1185">Reference proteome</keyword>
<dbReference type="GO" id="GO:0003677">
    <property type="term" value="F:DNA binding"/>
    <property type="evidence" value="ECO:0007669"/>
    <property type="project" value="UniProtKB-KW"/>
</dbReference>
<organism evidence="4 6">
    <name type="scientific">Enterococcus malodoratus ATCC 43197</name>
    <dbReference type="NCBI Taxonomy" id="1158601"/>
    <lineage>
        <taxon>Bacteria</taxon>
        <taxon>Bacillati</taxon>
        <taxon>Bacillota</taxon>
        <taxon>Bacilli</taxon>
        <taxon>Lactobacillales</taxon>
        <taxon>Enterococcaceae</taxon>
        <taxon>Enterococcus</taxon>
    </lineage>
</organism>
<dbReference type="EMBL" id="ASWA01000004">
    <property type="protein sequence ID" value="EOT64869.1"/>
    <property type="molecule type" value="Genomic_DNA"/>
</dbReference>
<dbReference type="EMBL" id="AJAK01000010">
    <property type="protein sequence ID" value="EOH79372.1"/>
    <property type="molecule type" value="Genomic_DNA"/>
</dbReference>
<keyword evidence="2" id="KW-1133">Transmembrane helix</keyword>
<dbReference type="SMART" id="SM00530">
    <property type="entry name" value="HTH_XRE"/>
    <property type="match status" value="1"/>
</dbReference>
<dbReference type="PROSITE" id="PS50943">
    <property type="entry name" value="HTH_CROC1"/>
    <property type="match status" value="1"/>
</dbReference>
<keyword evidence="2" id="KW-0812">Transmembrane</keyword>
<dbReference type="PATRIC" id="fig|1158601.3.peg.1316"/>
<evidence type="ECO:0000313" key="7">
    <source>
        <dbReference type="Proteomes" id="UP000014148"/>
    </source>
</evidence>
<dbReference type="Proteomes" id="UP000013783">
    <property type="component" value="Unassembled WGS sequence"/>
</dbReference>
<keyword evidence="1" id="KW-0238">DNA-binding</keyword>
<comment type="caution">
    <text evidence="4">The sequence shown here is derived from an EMBL/GenBank/DDBJ whole genome shotgun (WGS) entry which is preliminary data.</text>
</comment>
<reference evidence="4 6" key="1">
    <citation type="submission" date="2013-02" db="EMBL/GenBank/DDBJ databases">
        <title>The Genome Sequence of Enterococcus malodoratus ATCC_43197.</title>
        <authorList>
            <consortium name="The Broad Institute Genome Sequencing Platform"/>
            <consortium name="The Broad Institute Genome Sequencing Center for Infectious Disease"/>
            <person name="Earl A.M."/>
            <person name="Gilmore M.S."/>
            <person name="Lebreton F."/>
            <person name="Walker B."/>
            <person name="Young S.K."/>
            <person name="Zeng Q."/>
            <person name="Gargeya S."/>
            <person name="Fitzgerald M."/>
            <person name="Haas B."/>
            <person name="Abouelleil A."/>
            <person name="Alvarado L."/>
            <person name="Arachchi H.M."/>
            <person name="Berlin A.M."/>
            <person name="Chapman S.B."/>
            <person name="Dewar J."/>
            <person name="Goldberg J."/>
            <person name="Griggs A."/>
            <person name="Gujja S."/>
            <person name="Hansen M."/>
            <person name="Howarth C."/>
            <person name="Imamovic A."/>
            <person name="Larimer J."/>
            <person name="McCowan C."/>
            <person name="Murphy C."/>
            <person name="Neiman D."/>
            <person name="Pearson M."/>
            <person name="Priest M."/>
            <person name="Roberts A."/>
            <person name="Saif S."/>
            <person name="Shea T."/>
            <person name="Sisk P."/>
            <person name="Sykes S."/>
            <person name="Wortman J."/>
            <person name="Nusbaum C."/>
            <person name="Birren B."/>
        </authorList>
    </citation>
    <scope>NUCLEOTIDE SEQUENCE [LARGE SCALE GENOMIC DNA]</scope>
    <source>
        <strain evidence="4 6">ATCC 43197</strain>
    </source>
</reference>
<dbReference type="InterPro" id="IPR010982">
    <property type="entry name" value="Lambda_DNA-bd_dom_sf"/>
</dbReference>
<evidence type="ECO:0000256" key="1">
    <source>
        <dbReference type="ARBA" id="ARBA00023125"/>
    </source>
</evidence>
<evidence type="ECO:0000259" key="3">
    <source>
        <dbReference type="PROSITE" id="PS50943"/>
    </source>
</evidence>
<dbReference type="AlphaFoldDB" id="R2P505"/>
<evidence type="ECO:0000313" key="4">
    <source>
        <dbReference type="EMBL" id="EOH79372.1"/>
    </source>
</evidence>
<dbReference type="STRING" id="71451.RV07_GL001280"/>
<name>R2P505_9ENTE</name>
<dbReference type="RefSeq" id="WP_010740201.1">
    <property type="nucleotide sequence ID" value="NZ_KB946250.1"/>
</dbReference>
<dbReference type="CDD" id="cd00093">
    <property type="entry name" value="HTH_XRE"/>
    <property type="match status" value="1"/>
</dbReference>
<protein>
    <recommendedName>
        <fullName evidence="3">HTH cro/C1-type domain-containing protein</fullName>
    </recommendedName>
</protein>
<keyword evidence="2" id="KW-0472">Membrane</keyword>
<feature type="transmembrane region" description="Helical" evidence="2">
    <location>
        <begin position="136"/>
        <end position="161"/>
    </location>
</feature>
<dbReference type="Proteomes" id="UP000014148">
    <property type="component" value="Unassembled WGS sequence"/>
</dbReference>
<dbReference type="PANTHER" id="PTHR46558">
    <property type="entry name" value="TRACRIPTIONAL REGULATORY PROTEIN-RELATED-RELATED"/>
    <property type="match status" value="1"/>
</dbReference>
<dbReference type="Pfam" id="PF01381">
    <property type="entry name" value="HTH_3"/>
    <property type="match status" value="1"/>
</dbReference>
<proteinExistence type="predicted"/>
<dbReference type="OrthoDB" id="9801008at2"/>
<reference evidence="5 7" key="2">
    <citation type="submission" date="2013-03" db="EMBL/GenBank/DDBJ databases">
        <title>The Genome Sequence of Enterococcus malodoratus ATCC_43197 (PacBio/Illumina hybrid assembly).</title>
        <authorList>
            <consortium name="The Broad Institute Genomics Platform"/>
            <consortium name="The Broad Institute Genome Sequencing Center for Infectious Disease"/>
            <person name="Earl A."/>
            <person name="Russ C."/>
            <person name="Gilmore M."/>
            <person name="Surin D."/>
            <person name="Walker B."/>
            <person name="Young S."/>
            <person name="Zeng Q."/>
            <person name="Gargeya S."/>
            <person name="Fitzgerald M."/>
            <person name="Haas B."/>
            <person name="Abouelleil A."/>
            <person name="Allen A.W."/>
            <person name="Alvarado L."/>
            <person name="Arachchi H.M."/>
            <person name="Berlin A.M."/>
            <person name="Chapman S.B."/>
            <person name="Gainer-Dewar J."/>
            <person name="Goldberg J."/>
            <person name="Griggs A."/>
            <person name="Gujja S."/>
            <person name="Hansen M."/>
            <person name="Howarth C."/>
            <person name="Imamovic A."/>
            <person name="Ireland A."/>
            <person name="Larimer J."/>
            <person name="McCowan C."/>
            <person name="Murphy C."/>
            <person name="Pearson M."/>
            <person name="Poon T.W."/>
            <person name="Priest M."/>
            <person name="Roberts A."/>
            <person name="Saif S."/>
            <person name="Shea T."/>
            <person name="Sisk P."/>
            <person name="Sykes S."/>
            <person name="Wortman J."/>
            <person name="Nusbaum C."/>
            <person name="Birren B."/>
        </authorList>
    </citation>
    <scope>NUCLEOTIDE SEQUENCE [LARGE SCALE GENOMIC DNA]</scope>
    <source>
        <strain evidence="5 7">ATCC 43197</strain>
    </source>
</reference>
<dbReference type="SUPFAM" id="SSF47413">
    <property type="entry name" value="lambda repressor-like DNA-binding domains"/>
    <property type="match status" value="1"/>
</dbReference>
<accession>R2P505</accession>
<evidence type="ECO:0000256" key="2">
    <source>
        <dbReference type="SAM" id="Phobius"/>
    </source>
</evidence>
<evidence type="ECO:0000313" key="6">
    <source>
        <dbReference type="Proteomes" id="UP000013783"/>
    </source>
</evidence>
<sequence>MLENSMGNYIKELRVAKGLTQKELAEQIFVTNSAVSKWERGLGCPEINTLPLLATALETTVEELLQGSALSFDEPLVEKTIEKEKNSPLPQTDLKAQRGKVFFFTSSILSTAFFLMIILINVILNLDSGLSGVLDIIQPLTVAWIGATSIIGFIPWLFFYLMDRYRMVLD</sequence>
<evidence type="ECO:0000313" key="5">
    <source>
        <dbReference type="EMBL" id="EOT64869.1"/>
    </source>
</evidence>
<dbReference type="eggNOG" id="COG1396">
    <property type="taxonomic scope" value="Bacteria"/>
</dbReference>